<protein>
    <submittedName>
        <fullName evidence="4">Protein KIAA0100</fullName>
    </submittedName>
</protein>
<organism evidence="4">
    <name type="scientific">Cacopsylla melanoneura</name>
    <dbReference type="NCBI Taxonomy" id="428564"/>
    <lineage>
        <taxon>Eukaryota</taxon>
        <taxon>Metazoa</taxon>
        <taxon>Ecdysozoa</taxon>
        <taxon>Arthropoda</taxon>
        <taxon>Hexapoda</taxon>
        <taxon>Insecta</taxon>
        <taxon>Pterygota</taxon>
        <taxon>Neoptera</taxon>
        <taxon>Paraneoptera</taxon>
        <taxon>Hemiptera</taxon>
        <taxon>Sternorrhyncha</taxon>
        <taxon>Psylloidea</taxon>
        <taxon>Psyllidae</taxon>
        <taxon>Psyllinae</taxon>
        <taxon>Cacopsylla</taxon>
    </lineage>
</organism>
<dbReference type="Pfam" id="PF10344">
    <property type="entry name" value="Hobbit"/>
    <property type="match status" value="2"/>
</dbReference>
<evidence type="ECO:0000256" key="1">
    <source>
        <dbReference type="SAM" id="Coils"/>
    </source>
</evidence>
<feature type="coiled-coil region" evidence="1">
    <location>
        <begin position="1897"/>
        <end position="1962"/>
    </location>
</feature>
<evidence type="ECO:0000313" key="4">
    <source>
        <dbReference type="EMBL" id="CAG6715029.1"/>
    </source>
</evidence>
<feature type="region of interest" description="Disordered" evidence="2">
    <location>
        <begin position="1564"/>
        <end position="1606"/>
    </location>
</feature>
<dbReference type="InterPro" id="IPR045167">
    <property type="entry name" value="Hobbit"/>
</dbReference>
<feature type="region of interest" description="Disordered" evidence="2">
    <location>
        <begin position="2128"/>
        <end position="2156"/>
    </location>
</feature>
<keyword evidence="1" id="KW-0175">Coiled coil</keyword>
<evidence type="ECO:0000259" key="3">
    <source>
        <dbReference type="SMART" id="SM01214"/>
    </source>
</evidence>
<proteinExistence type="predicted"/>
<evidence type="ECO:0000256" key="2">
    <source>
        <dbReference type="SAM" id="MobiDB-lite"/>
    </source>
</evidence>
<sequence length="2296" mass="260593">MDVLLVLLLLAAFYFTITRVLPLILAWYIERRFNVDVKIGSISIPYFRLKQVLVCKNGVSIHFDEIGFRSSFLTSDVNKIICLEIHEVRINKDVSAETSAPQASQFYDSGFENQDPFGIRDFTNQKIPPLVITFAQFMAVHIHTITAMLLRTESPEWLLHACASDVTLDGSLVRSARILLVNISVASATAKLLRHAPPPTPSGRDKPLPATVLAQVSLSLSAEATLRAHGPFSVEKLFLGLEHTKAVINESFYSFAQTKSKARKYRRHSVRSDRREFSLDDVYNLMKYTAPIIPKNIVVHVQDAVVTGMKANIHTELTATLQKLHIESRLTPPEHLTKSNPWPILMFSVALEGLDVKGESREILSVSQLTYDVRLEDFVLCMSIVMHSVHVTYNHRTIHVWYDQNLCQVQLDQAFQFEDTPPTLLTPGVGPPPSFFSNPLWRQFTLEGCAELHNVSATLRLSKDTPKSLVGLNKAKLSIVCEQEHGTEESSPITQCLPRELRNRTLHSELLVESVWCSLNVDNVGGAQFLKKCHSWGTALYIGVILMKTKVPRVPNTPKLDFMFDTLRFEWSADLCLFLLDVLKCANQYKESTNKCRRLFPPTPLQLKRPPAPLHPPPPDNYLGILVSSVHLTNVNLFYISDLMVCVMCRMDSLCLESGLTKAVTHVEGVKIVSVVVPSTKHQFVCVRCEEVKDAVGYVKQVRIEYKFTGSVNVDFLDHLSLCWSMNLHLKLLTMQQEMQTLWQSLVGHEPDIRPRGNAAHAQLPDRTGIVRQESGGAGRTNKSSLSIGVSVKAVTQVRVAVSPEHSVTFETDSITYSRSSHQDTCWDLPLLHIKIDNSTIFILDSVDVKTMQSCPNISEERKHIGDFVQHTNRAWCWNIKSFKAIFPYEHNFAVAFQNEFISVIKWLRLLHKKPQTGVRPLPADFILKVKEFVFEATDDPFEVKLRDNYELLEDEYKESLKRQKMLDTKLEELYKNNLLIPSAKLEELYANLNAMNSKIYIHRCRQMNTQVTPRTRLFAAVMNDVEILAMSDPVIHGAENVVNIMTEIDQDSPWPEDGVEFSTLWCRAVNFSCREWKFLLRDFPLPWLDIGQMHLYGRLVGAEQEATRRAKRGVKLHIGEPYADITVERSMTSLKFYHDFNCEVERFTYAFGPCWEPVIAQCNLSLEKIFPPSRDPSPPLPLWDKIRLLYHGRLTMIIRQLTLLLHVSLDPYNTTEEMEVTWSDVAMDWTTGKFVYKGDLDVYVRTASKYDDCRLLHFPNLKLGIKMSWLCLGEPHDHHSVMPCAPDKLPEYSSNQEHDSYRAFRSHNVNVSLSLETKPKPLVNPGSPPTDPDCPVFLLYGSTLRWFENLKFILSGVTRPTRRGAAFKNFRPRKNPLSRHYRKFHLLLALHKFQAHYWTSFAMQRGIELISQRITSSSEHTLSLVPVEDGLKHRPRPNWTASYMNCELNDAEVWLKSAIQPDKEVQPVPLPLRQPVEKCYCLSVGKVSYGRETIVAGAPPSMPCSGGDPQEYPPTHRLVVHHLKGAWTTSNRDVVFALFESFIKNQQLKKNLSTAALKSFRASDASSTPLKSRSRSVEGQITPPSSSSLQSQVQIQNTPSPMSKLQSGQAASMLQQLIAEVENKAVVFSDDLSTQTREQHLQGLAACHEDDVVHKNWLIALVNSQVLLKGCETKGYVIVSAAKAEILQRVHRPVWKDRSLVSKTTWIGSLECMQYYATVLAGQNDSLDENILWLSVENIQENNPAGTVISDVPDIPTLVGSGSSVGGVVSETVGASQAENPPLQLQRIVSRCKCEFFYASHDEASITPGLLAEAPPLPSPETLTPWEERERAVDVFTLMHHDLDVCTNSLQYAMILDILNNLLLYVEPKRKEAYEKLQRMRFQLQLHSQEDQRRPIQQLQNKVRCLVAKLRRLERETYLIQRALLEELCDDEERDGLLREMEDLEAQVLECKDQLMSESEELGMMISCYKETQLTAANSKLTNMRNDKPITTVRASEIVFKHAQWRLTQQDGQLGIADLVLSNFLYSKNCKSDDSVEHLLELGYIRMTNLLPNQTYKEVLVPTEIQSNMPIDRKRAIRIFCREKAPVGGISVKEHFEINVVPLTIGLTRKFYQTMLKFCFPERDPENIEDTERSVGGSSSGSGTGSGGGKKGSTSNKESNFYVAIDDVDKMKERAEKNKLFIYIKIPEVPVKLSYKGNKEKNLSDVRDFSLIIPTLEYHNVTWTWLDLLLAMKNDSRRVILSQAIKQKLTINRARNLALAESRQVPAEAEDKAKMLFGSALANAETTRHQPFFKK</sequence>
<feature type="domain" description="FMP27/BLTP2/Hobbit GFWDK motif-containing RBG unit" evidence="3">
    <location>
        <begin position="1083"/>
        <end position="1215"/>
    </location>
</feature>
<feature type="compositionally biased region" description="Low complexity" evidence="2">
    <location>
        <begin position="1581"/>
        <end position="1597"/>
    </location>
</feature>
<dbReference type="EMBL" id="HBUF01352580">
    <property type="protein sequence ID" value="CAG6715029.1"/>
    <property type="molecule type" value="Transcribed_RNA"/>
</dbReference>
<dbReference type="PANTHER" id="PTHR15678:SF6">
    <property type="entry name" value="BRIDGE-LIKE LIPID TRANSFER PROTEIN FAMILY MEMBER 2"/>
    <property type="match status" value="1"/>
</dbReference>
<feature type="compositionally biased region" description="Gly residues" evidence="2">
    <location>
        <begin position="2139"/>
        <end position="2152"/>
    </location>
</feature>
<reference evidence="4" key="1">
    <citation type="submission" date="2021-05" db="EMBL/GenBank/DDBJ databases">
        <authorList>
            <person name="Alioto T."/>
            <person name="Alioto T."/>
            <person name="Gomez Garrido J."/>
        </authorList>
    </citation>
    <scope>NUCLEOTIDE SEQUENCE</scope>
</reference>
<dbReference type="SMART" id="SM01214">
    <property type="entry name" value="Fmp27_GFWDK"/>
    <property type="match status" value="1"/>
</dbReference>
<name>A0A8D8V0A7_9HEMI</name>
<dbReference type="PANTHER" id="PTHR15678">
    <property type="entry name" value="ANTIGEN MLAA-22-RELATED"/>
    <property type="match status" value="1"/>
</dbReference>
<accession>A0A8D8V0A7</accession>
<dbReference type="EMBL" id="HBUF01352579">
    <property type="protein sequence ID" value="CAG6715028.1"/>
    <property type="molecule type" value="Transcribed_RNA"/>
</dbReference>
<dbReference type="InterPro" id="IPR019441">
    <property type="entry name" value="FMP27/BLTP2/Hobbit_GFWDK_RBG"/>
</dbReference>